<evidence type="ECO:0000313" key="4">
    <source>
        <dbReference type="EMBL" id="EIM76014.1"/>
    </source>
</evidence>
<keyword evidence="5" id="KW-1185">Reference proteome</keyword>
<dbReference type="PANTHER" id="PTHR43420">
    <property type="entry name" value="ACETYLTRANSFERASE"/>
    <property type="match status" value="1"/>
</dbReference>
<feature type="domain" description="N-acetyltransferase" evidence="3">
    <location>
        <begin position="12"/>
        <end position="188"/>
    </location>
</feature>
<evidence type="ECO:0000256" key="2">
    <source>
        <dbReference type="ARBA" id="ARBA00023315"/>
    </source>
</evidence>
<keyword evidence="2" id="KW-0012">Acyltransferase</keyword>
<dbReference type="CDD" id="cd04301">
    <property type="entry name" value="NAT_SF"/>
    <property type="match status" value="1"/>
</dbReference>
<proteinExistence type="predicted"/>
<evidence type="ECO:0000259" key="3">
    <source>
        <dbReference type="PROSITE" id="PS51186"/>
    </source>
</evidence>
<dbReference type="EMBL" id="AJYA01000024">
    <property type="protein sequence ID" value="EIM76014.1"/>
    <property type="molecule type" value="Genomic_DNA"/>
</dbReference>
<dbReference type="AlphaFoldDB" id="I5C2G2"/>
<dbReference type="PROSITE" id="PS51186">
    <property type="entry name" value="GNAT"/>
    <property type="match status" value="1"/>
</dbReference>
<dbReference type="OrthoDB" id="9800604at2"/>
<dbReference type="InterPro" id="IPR000182">
    <property type="entry name" value="GNAT_dom"/>
</dbReference>
<gene>
    <name evidence="4" type="ORF">A3SI_11654</name>
</gene>
<dbReference type="Pfam" id="PF00583">
    <property type="entry name" value="Acetyltransf_1"/>
    <property type="match status" value="1"/>
</dbReference>
<protein>
    <submittedName>
        <fullName evidence="4">N-acetyltransferase GCN5</fullName>
    </submittedName>
</protein>
<comment type="caution">
    <text evidence="4">The sequence shown here is derived from an EMBL/GenBank/DDBJ whole genome shotgun (WGS) entry which is preliminary data.</text>
</comment>
<dbReference type="GO" id="GO:0016747">
    <property type="term" value="F:acyltransferase activity, transferring groups other than amino-acyl groups"/>
    <property type="evidence" value="ECO:0007669"/>
    <property type="project" value="InterPro"/>
</dbReference>
<sequence>MEQTSSSKSVQVSFQQAPEEALEYITDLAHRIWPHTFGEILSPQQLTYMLDWMYAPAHLAAQAAEGHRFYLVYTSGEEVPIGFFGIQHALSPPEELRDLPAGATATKIHKAYLLPERQGTGIGRSLFTFIQELALQAGSAAVFLNVNKYNVSAIRFYERIGFTRIREEVIDIGAGYVMDDYVYAQSLRSRPLAKT</sequence>
<reference evidence="4 5" key="1">
    <citation type="submission" date="2012-05" db="EMBL/GenBank/DDBJ databases">
        <title>Genome sequence of Nitritalea halalkaliphila LW7.</title>
        <authorList>
            <person name="Jangir P.K."/>
            <person name="Singh A."/>
            <person name="Shivaji S."/>
            <person name="Sharma R."/>
        </authorList>
    </citation>
    <scope>NUCLEOTIDE SEQUENCE [LARGE SCALE GENOMIC DNA]</scope>
    <source>
        <strain evidence="4 5">LW7</strain>
    </source>
</reference>
<dbReference type="SUPFAM" id="SSF55729">
    <property type="entry name" value="Acyl-CoA N-acyltransferases (Nat)"/>
    <property type="match status" value="1"/>
</dbReference>
<dbReference type="InterPro" id="IPR050680">
    <property type="entry name" value="YpeA/RimI_acetyltransf"/>
</dbReference>
<keyword evidence="1 4" id="KW-0808">Transferase</keyword>
<dbReference type="Gene3D" id="3.40.630.30">
    <property type="match status" value="1"/>
</dbReference>
<dbReference type="RefSeq" id="WP_009055397.1">
    <property type="nucleotide sequence ID" value="NZ_AJYA01000024.1"/>
</dbReference>
<dbReference type="InterPro" id="IPR016181">
    <property type="entry name" value="Acyl_CoA_acyltransferase"/>
</dbReference>
<accession>I5C2G2</accession>
<name>I5C2G2_9BACT</name>
<organism evidence="4 5">
    <name type="scientific">Nitritalea halalkaliphila LW7</name>
    <dbReference type="NCBI Taxonomy" id="1189621"/>
    <lineage>
        <taxon>Bacteria</taxon>
        <taxon>Pseudomonadati</taxon>
        <taxon>Bacteroidota</taxon>
        <taxon>Cytophagia</taxon>
        <taxon>Cytophagales</taxon>
        <taxon>Cyclobacteriaceae</taxon>
        <taxon>Nitritalea</taxon>
    </lineage>
</organism>
<dbReference type="Proteomes" id="UP000005551">
    <property type="component" value="Unassembled WGS sequence"/>
</dbReference>
<evidence type="ECO:0000313" key="5">
    <source>
        <dbReference type="Proteomes" id="UP000005551"/>
    </source>
</evidence>
<dbReference type="PANTHER" id="PTHR43420:SF47">
    <property type="entry name" value="N-ACETYLTRANSFERASE DOMAIN-CONTAINING PROTEIN"/>
    <property type="match status" value="1"/>
</dbReference>
<dbReference type="STRING" id="1189621.A3SI_11654"/>
<evidence type="ECO:0000256" key="1">
    <source>
        <dbReference type="ARBA" id="ARBA00022679"/>
    </source>
</evidence>